<feature type="transmembrane region" description="Helical" evidence="1">
    <location>
        <begin position="20"/>
        <end position="38"/>
    </location>
</feature>
<keyword evidence="1" id="KW-1133">Transmembrane helix</keyword>
<dbReference type="Proteomes" id="UP000550508">
    <property type="component" value="Unassembled WGS sequence"/>
</dbReference>
<accession>A0A849VRQ2</accession>
<keyword evidence="3" id="KW-1185">Reference proteome</keyword>
<dbReference type="EMBL" id="JABUMX010000001">
    <property type="protein sequence ID" value="NTS30563.1"/>
    <property type="molecule type" value="Genomic_DNA"/>
</dbReference>
<sequence length="118" mass="12816">MNWRRLHKALAGIPARYHLFAWIVLALVVIVTVGPIGLRPITPFGPDVERLTAFVVVGGLFSLTYPTRRVANTVLIVLACGLLEYAQHFIPGRHPDFGNFLVKSAGAVAGMLAGTLIR</sequence>
<keyword evidence="1" id="KW-0472">Membrane</keyword>
<dbReference type="PIRSF" id="PIRSF033367">
    <property type="entry name" value="UCP033367_VanZ"/>
    <property type="match status" value="1"/>
</dbReference>
<evidence type="ECO:0000313" key="3">
    <source>
        <dbReference type="Proteomes" id="UP000550508"/>
    </source>
</evidence>
<name>A0A849VRQ2_9HYPH</name>
<comment type="caution">
    <text evidence="2">The sequence shown here is derived from an EMBL/GenBank/DDBJ whole genome shotgun (WGS) entry which is preliminary data.</text>
</comment>
<organism evidence="2 3">
    <name type="scientific">Phyllobacterium pellucidum</name>
    <dbReference type="NCBI Taxonomy" id="2740464"/>
    <lineage>
        <taxon>Bacteria</taxon>
        <taxon>Pseudomonadati</taxon>
        <taxon>Pseudomonadota</taxon>
        <taxon>Alphaproteobacteria</taxon>
        <taxon>Hyphomicrobiales</taxon>
        <taxon>Phyllobacteriaceae</taxon>
        <taxon>Phyllobacterium</taxon>
    </lineage>
</organism>
<dbReference type="RefSeq" id="WP_113279811.1">
    <property type="nucleotide sequence ID" value="NZ_JABUMX010000001.1"/>
</dbReference>
<keyword evidence="1" id="KW-0812">Transmembrane</keyword>
<dbReference type="InterPro" id="IPR017015">
    <property type="entry name" value="UCP033367_VanZ"/>
</dbReference>
<reference evidence="2 3" key="1">
    <citation type="submission" date="2020-05" db="EMBL/GenBank/DDBJ databases">
        <authorList>
            <person name="Kim M.K."/>
        </authorList>
    </citation>
    <scope>NUCLEOTIDE SEQUENCE [LARGE SCALE GENOMIC DNA]</scope>
    <source>
        <strain evidence="2 3">BT25</strain>
    </source>
</reference>
<evidence type="ECO:0000313" key="2">
    <source>
        <dbReference type="EMBL" id="NTS30563.1"/>
    </source>
</evidence>
<feature type="transmembrane region" description="Helical" evidence="1">
    <location>
        <begin position="50"/>
        <end position="67"/>
    </location>
</feature>
<protein>
    <submittedName>
        <fullName evidence="2">VanZ family protein</fullName>
    </submittedName>
</protein>
<evidence type="ECO:0000256" key="1">
    <source>
        <dbReference type="SAM" id="Phobius"/>
    </source>
</evidence>
<dbReference type="AlphaFoldDB" id="A0A849VRQ2"/>
<proteinExistence type="predicted"/>
<gene>
    <name evidence="2" type="ORF">HQ945_04785</name>
</gene>